<dbReference type="Gene3D" id="3.40.50.20">
    <property type="match status" value="1"/>
</dbReference>
<dbReference type="EMBL" id="AXDT01000002">
    <property type="protein sequence ID" value="ERT15088.1"/>
    <property type="molecule type" value="Genomic_DNA"/>
</dbReference>
<evidence type="ECO:0000256" key="2">
    <source>
        <dbReference type="ARBA" id="ARBA00022741"/>
    </source>
</evidence>
<sequence>MNREETMAILCFGRSIKINFADWLQECGEDLWLISAAPQFPFQHHYRYVRQLDSLDAGENVLAIATELARSATFSRVLPHSEFDLIRAAQLREYLDIPGQSVASACAYRDKVLMKDYLQHAGVEVAPYKRLTSWSDVLSFCEQYDFPNVIKPIDGCSSKDVMVARNLSDIVDFFRDKTVDGWMIEKFIAGNMYHVNGVINENGEAFFAPCAYINNALDYQHAGIFGSRTIEPDTLLAKRLVTFTRRTIEALPPTPALGFHAEIFHTADDRLLLCEIAARTAGSLTGELIEHTWGINIHKAWIQSCAGMANALNIRASPREYAASIRVPVRTARLLTLPNVIPFDWVYTLCLSGRVGQTYEQATTYTDDVVSAMITGSSDAELNEHIRQFTDWLNDTIRWQA</sequence>
<reference evidence="6 7" key="1">
    <citation type="submission" date="2013-10" db="EMBL/GenBank/DDBJ databases">
        <title>Whole Genome Shotgun Sequence of Photorhabdus temperata J3.</title>
        <authorList>
            <person name="Park G.-S."/>
            <person name="Hong S.-J."/>
            <person name="Shin J.-H."/>
        </authorList>
    </citation>
    <scope>NUCLEOTIDE SEQUENCE [LARGE SCALE GENOMIC DNA]</scope>
    <source>
        <strain evidence="6 7">J3</strain>
    </source>
</reference>
<dbReference type="InterPro" id="IPR052032">
    <property type="entry name" value="ATP-dep_AA_Ligase"/>
</dbReference>
<name>U7R5F5_PHOTE</name>
<dbReference type="InterPro" id="IPR003135">
    <property type="entry name" value="ATP-grasp_carboxylate-amine"/>
</dbReference>
<dbReference type="Proteomes" id="UP000017133">
    <property type="component" value="Unassembled WGS sequence"/>
</dbReference>
<gene>
    <name evidence="6" type="ORF">O185_00175</name>
</gene>
<dbReference type="PANTHER" id="PTHR43585">
    <property type="entry name" value="FUMIPYRROLE BIOSYNTHESIS PROTEIN C"/>
    <property type="match status" value="1"/>
</dbReference>
<keyword evidence="3 4" id="KW-0067">ATP-binding</keyword>
<dbReference type="AlphaFoldDB" id="U7R5F5"/>
<evidence type="ECO:0000259" key="5">
    <source>
        <dbReference type="PROSITE" id="PS50975"/>
    </source>
</evidence>
<dbReference type="GO" id="GO:0005524">
    <property type="term" value="F:ATP binding"/>
    <property type="evidence" value="ECO:0007669"/>
    <property type="project" value="UniProtKB-UniRule"/>
</dbReference>
<dbReference type="Gene3D" id="3.30.470.20">
    <property type="entry name" value="ATP-grasp fold, B domain"/>
    <property type="match status" value="1"/>
</dbReference>
<evidence type="ECO:0000313" key="6">
    <source>
        <dbReference type="EMBL" id="ERT15088.1"/>
    </source>
</evidence>
<keyword evidence="2 4" id="KW-0547">Nucleotide-binding</keyword>
<dbReference type="PROSITE" id="PS50975">
    <property type="entry name" value="ATP_GRASP"/>
    <property type="match status" value="1"/>
</dbReference>
<evidence type="ECO:0000256" key="1">
    <source>
        <dbReference type="ARBA" id="ARBA00022598"/>
    </source>
</evidence>
<evidence type="ECO:0000256" key="4">
    <source>
        <dbReference type="PROSITE-ProRule" id="PRU00409"/>
    </source>
</evidence>
<accession>U7R5F5</accession>
<dbReference type="PANTHER" id="PTHR43585:SF2">
    <property type="entry name" value="ATP-GRASP ENZYME FSQD"/>
    <property type="match status" value="1"/>
</dbReference>
<evidence type="ECO:0000256" key="3">
    <source>
        <dbReference type="ARBA" id="ARBA00022840"/>
    </source>
</evidence>
<dbReference type="GO" id="GO:0046872">
    <property type="term" value="F:metal ion binding"/>
    <property type="evidence" value="ECO:0007669"/>
    <property type="project" value="InterPro"/>
</dbReference>
<organism evidence="6 7">
    <name type="scientific">Photorhabdus temperata J3</name>
    <dbReference type="NCBI Taxonomy" id="1389415"/>
    <lineage>
        <taxon>Bacteria</taxon>
        <taxon>Pseudomonadati</taxon>
        <taxon>Pseudomonadota</taxon>
        <taxon>Gammaproteobacteria</taxon>
        <taxon>Enterobacterales</taxon>
        <taxon>Morganellaceae</taxon>
        <taxon>Photorhabdus</taxon>
    </lineage>
</organism>
<feature type="domain" description="ATP-grasp" evidence="5">
    <location>
        <begin position="115"/>
        <end position="306"/>
    </location>
</feature>
<comment type="caution">
    <text evidence="6">The sequence shown here is derived from an EMBL/GenBank/DDBJ whole genome shotgun (WGS) entry which is preliminary data.</text>
</comment>
<dbReference type="InterPro" id="IPR011761">
    <property type="entry name" value="ATP-grasp"/>
</dbReference>
<dbReference type="GO" id="GO:0016874">
    <property type="term" value="F:ligase activity"/>
    <property type="evidence" value="ECO:0007669"/>
    <property type="project" value="UniProtKB-KW"/>
</dbReference>
<protein>
    <recommendedName>
        <fullName evidence="5">ATP-grasp domain-containing protein</fullName>
    </recommendedName>
</protein>
<dbReference type="SUPFAM" id="SSF56059">
    <property type="entry name" value="Glutathione synthetase ATP-binding domain-like"/>
    <property type="match status" value="1"/>
</dbReference>
<keyword evidence="7" id="KW-1185">Reference proteome</keyword>
<dbReference type="PATRIC" id="fig|1389415.4.peg.31"/>
<dbReference type="Pfam" id="PF02222">
    <property type="entry name" value="ATP-grasp"/>
    <property type="match status" value="1"/>
</dbReference>
<proteinExistence type="predicted"/>
<keyword evidence="1" id="KW-0436">Ligase</keyword>
<evidence type="ECO:0000313" key="7">
    <source>
        <dbReference type="Proteomes" id="UP000017133"/>
    </source>
</evidence>